<evidence type="ECO:0000313" key="1">
    <source>
        <dbReference type="EMBL" id="THC97046.1"/>
    </source>
</evidence>
<keyword evidence="2" id="KW-1185">Reference proteome</keyword>
<dbReference type="Proteomes" id="UP000308092">
    <property type="component" value="Unassembled WGS sequence"/>
</dbReference>
<sequence length="81" mass="8648">MTEEIGIYIHHGGTVGQTIRNRDRIRSEDEASALGAAKTPEFREVKVSWPAGPEAGQGAQLLRSNSGGHGDLIAFSSSVDR</sequence>
<accession>A0A4S3JN43</accession>
<comment type="caution">
    <text evidence="1">The sequence shown here is derived from an EMBL/GenBank/DDBJ whole genome shotgun (WGS) entry which is preliminary data.</text>
</comment>
<gene>
    <name evidence="1" type="ORF">EYZ11_003489</name>
</gene>
<dbReference type="EMBL" id="SOSA01000089">
    <property type="protein sequence ID" value="THC97046.1"/>
    <property type="molecule type" value="Genomic_DNA"/>
</dbReference>
<reference evidence="1 2" key="1">
    <citation type="submission" date="2019-03" db="EMBL/GenBank/DDBJ databases">
        <title>The genome sequence of a newly discovered highly antifungal drug resistant Aspergillus species, Aspergillus tanneri NIH 1004.</title>
        <authorList>
            <person name="Mounaud S."/>
            <person name="Singh I."/>
            <person name="Joardar V."/>
            <person name="Pakala S."/>
            <person name="Pakala S."/>
            <person name="Venepally P."/>
            <person name="Hoover J."/>
            <person name="Nierman W."/>
            <person name="Chung J."/>
            <person name="Losada L."/>
        </authorList>
    </citation>
    <scope>NUCLEOTIDE SEQUENCE [LARGE SCALE GENOMIC DNA]</scope>
    <source>
        <strain evidence="1 2">NIH1004</strain>
    </source>
</reference>
<protein>
    <submittedName>
        <fullName evidence="1">Uncharacterized protein</fullName>
    </submittedName>
</protein>
<dbReference type="VEuPathDB" id="FungiDB:EYZ11_003489"/>
<dbReference type="AlphaFoldDB" id="A0A4S3JN43"/>
<evidence type="ECO:0000313" key="2">
    <source>
        <dbReference type="Proteomes" id="UP000308092"/>
    </source>
</evidence>
<proteinExistence type="predicted"/>
<organism evidence="1 2">
    <name type="scientific">Aspergillus tanneri</name>
    <dbReference type="NCBI Taxonomy" id="1220188"/>
    <lineage>
        <taxon>Eukaryota</taxon>
        <taxon>Fungi</taxon>
        <taxon>Dikarya</taxon>
        <taxon>Ascomycota</taxon>
        <taxon>Pezizomycotina</taxon>
        <taxon>Eurotiomycetes</taxon>
        <taxon>Eurotiomycetidae</taxon>
        <taxon>Eurotiales</taxon>
        <taxon>Aspergillaceae</taxon>
        <taxon>Aspergillus</taxon>
        <taxon>Aspergillus subgen. Circumdati</taxon>
    </lineage>
</organism>
<name>A0A4S3JN43_9EURO</name>